<dbReference type="Proteomes" id="UP000231259">
    <property type="component" value="Unassembled WGS sequence"/>
</dbReference>
<dbReference type="GO" id="GO:0005524">
    <property type="term" value="F:ATP binding"/>
    <property type="evidence" value="ECO:0007669"/>
    <property type="project" value="UniProtKB-KW"/>
</dbReference>
<dbReference type="SUPFAM" id="SSF140931">
    <property type="entry name" value="Fic-like"/>
    <property type="match status" value="1"/>
</dbReference>
<organism evidence="4 5">
    <name type="scientific">Puniceibacterium antarcticum</name>
    <dbReference type="NCBI Taxonomy" id="1206336"/>
    <lineage>
        <taxon>Bacteria</taxon>
        <taxon>Pseudomonadati</taxon>
        <taxon>Pseudomonadota</taxon>
        <taxon>Alphaproteobacteria</taxon>
        <taxon>Rhodobacterales</taxon>
        <taxon>Paracoccaceae</taxon>
        <taxon>Puniceibacterium</taxon>
    </lineage>
</organism>
<sequence length="453" mass="51595">MPEETLEGHLNFALRHENIDLLLLKRVFEAVPSQAIEDIVKATPTGAFSRRVWFFYETLTGKMLALDDAQSVTAVPALDPKLYFTGKEKFSQRHRVRDNLLGTGALCPVIRRTEKLERLIAVDLASKAQATIGKTGGHVVARAASFLLLADSRASFEIEGERPPVNRLERWGRAVLEAGKRPLNQTEIYRLHRILIGDDRLTPVGYREEGVFLGERDHQNEPVPEFIGARPEDVFDLMTALNECNNRLRISDRDDVDPVLQAAVIAFGFVYIHPLADGNGRLHRCLIHHVLAERKFTPAGMIFPVSSVMLDRIDDYREALRGHSAPLMDYIKWRALPSGNVEVLNDTADLYRFYDCTTEAEFLYECVQKTIEENLPREIEYLKRQDEAMRAIMNAIEMPDSLAQQVIIFIRQNDGKFPKRRRDREPLSKLTEEEVAMLEDIVNDVFSGSCHIN</sequence>
<dbReference type="EMBL" id="AWWI01000087">
    <property type="protein sequence ID" value="PIL19758.1"/>
    <property type="molecule type" value="Genomic_DNA"/>
</dbReference>
<dbReference type="PANTHER" id="PTHR13504:SF38">
    <property type="entry name" value="FIDO DOMAIN-CONTAINING PROTEIN"/>
    <property type="match status" value="1"/>
</dbReference>
<dbReference type="InterPro" id="IPR040198">
    <property type="entry name" value="Fido_containing"/>
</dbReference>
<evidence type="ECO:0000256" key="2">
    <source>
        <dbReference type="PIRSR" id="PIRSR640198-2"/>
    </source>
</evidence>
<evidence type="ECO:0000256" key="1">
    <source>
        <dbReference type="PIRSR" id="PIRSR640198-1"/>
    </source>
</evidence>
<comment type="caution">
    <text evidence="4">The sequence shown here is derived from an EMBL/GenBank/DDBJ whole genome shotgun (WGS) entry which is preliminary data.</text>
</comment>
<keyword evidence="5" id="KW-1185">Reference proteome</keyword>
<accession>A0A2G8RFA5</accession>
<reference evidence="4 5" key="1">
    <citation type="submission" date="2013-09" db="EMBL/GenBank/DDBJ databases">
        <title>Genome sequencing of Phaeobacter antarcticus sp. nov. SM1211.</title>
        <authorList>
            <person name="Zhang X.-Y."/>
            <person name="Liu C."/>
            <person name="Chen X.-L."/>
            <person name="Xie B.-B."/>
            <person name="Qin Q.-L."/>
            <person name="Rong J.-C."/>
            <person name="Zhang Y.-Z."/>
        </authorList>
    </citation>
    <scope>NUCLEOTIDE SEQUENCE [LARGE SCALE GENOMIC DNA]</scope>
    <source>
        <strain evidence="4 5">SM1211</strain>
    </source>
</reference>
<evidence type="ECO:0000313" key="5">
    <source>
        <dbReference type="Proteomes" id="UP000231259"/>
    </source>
</evidence>
<feature type="active site" evidence="1">
    <location>
        <position position="273"/>
    </location>
</feature>
<dbReference type="PANTHER" id="PTHR13504">
    <property type="entry name" value="FIDO DOMAIN-CONTAINING PROTEIN DDB_G0283145"/>
    <property type="match status" value="1"/>
</dbReference>
<name>A0A2G8RFA5_9RHOB</name>
<gene>
    <name evidence="4" type="ORF">P775_12975</name>
</gene>
<keyword evidence="2" id="KW-0547">Nucleotide-binding</keyword>
<keyword evidence="2" id="KW-0067">ATP-binding</keyword>
<proteinExistence type="predicted"/>
<feature type="binding site" evidence="2">
    <location>
        <begin position="277"/>
        <end position="284"/>
    </location>
    <ligand>
        <name>ATP</name>
        <dbReference type="ChEBI" id="CHEBI:30616"/>
    </ligand>
</feature>
<dbReference type="AlphaFoldDB" id="A0A2G8RFA5"/>
<dbReference type="InterPro" id="IPR036597">
    <property type="entry name" value="Fido-like_dom_sf"/>
</dbReference>
<dbReference type="PROSITE" id="PS51459">
    <property type="entry name" value="FIDO"/>
    <property type="match status" value="1"/>
</dbReference>
<protein>
    <recommendedName>
        <fullName evidence="3">Fido domain-containing protein</fullName>
    </recommendedName>
</protein>
<dbReference type="Pfam" id="PF02661">
    <property type="entry name" value="Fic"/>
    <property type="match status" value="1"/>
</dbReference>
<dbReference type="InterPro" id="IPR003812">
    <property type="entry name" value="Fido"/>
</dbReference>
<evidence type="ECO:0000313" key="4">
    <source>
        <dbReference type="EMBL" id="PIL19758.1"/>
    </source>
</evidence>
<dbReference type="Gene3D" id="1.10.3290.10">
    <property type="entry name" value="Fido-like domain"/>
    <property type="match status" value="1"/>
</dbReference>
<feature type="domain" description="Fido" evidence="3">
    <location>
        <begin position="183"/>
        <end position="336"/>
    </location>
</feature>
<evidence type="ECO:0000259" key="3">
    <source>
        <dbReference type="PROSITE" id="PS51459"/>
    </source>
</evidence>